<proteinExistence type="predicted"/>
<protein>
    <submittedName>
        <fullName evidence="1">Uncharacterized protein</fullName>
    </submittedName>
</protein>
<feature type="non-terminal residue" evidence="1">
    <location>
        <position position="248"/>
    </location>
</feature>
<sequence>MIKIHYRNLHGTTNLPWQAAFRKLGELSLGDISSDGFPKEIDHLHLGGSCKGTALTVDKVKQVQADTGCDVSVFFGDPVPDRFQFHHALLDADIPNLKIYSAALYGTPAWRPEVTWVLHPTDKNIFRLVDHRENDTVLFVGQLTPYRQEIVEKLNTAGIKVEVVTDKYRSKLVELSKDYSISIGIPYDGERPQIRYCSSRLPNALAMGLIYIEAGFDLRGVFEPNELMQWHSVDNLIDKIRHCQNNPA</sequence>
<organism evidence="1">
    <name type="scientific">marine sediment metagenome</name>
    <dbReference type="NCBI Taxonomy" id="412755"/>
    <lineage>
        <taxon>unclassified sequences</taxon>
        <taxon>metagenomes</taxon>
        <taxon>ecological metagenomes</taxon>
    </lineage>
</organism>
<evidence type="ECO:0000313" key="1">
    <source>
        <dbReference type="EMBL" id="KKK88454.1"/>
    </source>
</evidence>
<comment type="caution">
    <text evidence="1">The sequence shown here is derived from an EMBL/GenBank/DDBJ whole genome shotgun (WGS) entry which is preliminary data.</text>
</comment>
<name>A0A0F9BCV0_9ZZZZ</name>
<dbReference type="EMBL" id="LAZR01049945">
    <property type="protein sequence ID" value="KKK88454.1"/>
    <property type="molecule type" value="Genomic_DNA"/>
</dbReference>
<dbReference type="AlphaFoldDB" id="A0A0F9BCV0"/>
<accession>A0A0F9BCV0</accession>
<gene>
    <name evidence="1" type="ORF">LCGC14_2743000</name>
</gene>
<reference evidence="1" key="1">
    <citation type="journal article" date="2015" name="Nature">
        <title>Complex archaea that bridge the gap between prokaryotes and eukaryotes.</title>
        <authorList>
            <person name="Spang A."/>
            <person name="Saw J.H."/>
            <person name="Jorgensen S.L."/>
            <person name="Zaremba-Niedzwiedzka K."/>
            <person name="Martijn J."/>
            <person name="Lind A.E."/>
            <person name="van Eijk R."/>
            <person name="Schleper C."/>
            <person name="Guy L."/>
            <person name="Ettema T.J."/>
        </authorList>
    </citation>
    <scope>NUCLEOTIDE SEQUENCE</scope>
</reference>